<dbReference type="PANTHER" id="PTHR15031">
    <property type="entry name" value="CARTILAGE INTERMEDIATE LAYER PROTEIN CLIP"/>
    <property type="match status" value="1"/>
</dbReference>
<accession>A0ABQ9EN64</accession>
<dbReference type="InterPro" id="IPR039675">
    <property type="entry name" value="CILP1/CILP2"/>
</dbReference>
<reference evidence="3 4" key="1">
    <citation type="submission" date="2022-12" db="EMBL/GenBank/DDBJ databases">
        <title>Chromosome-level genome of Tegillarca granosa.</title>
        <authorList>
            <person name="Kim J."/>
        </authorList>
    </citation>
    <scope>NUCLEOTIDE SEQUENCE [LARGE SCALE GENOMIC DNA]</scope>
    <source>
        <strain evidence="3">Teg-2019</strain>
        <tissue evidence="3">Adductor muscle</tissue>
    </source>
</reference>
<feature type="domain" description="Cartilage intermediate layer protein 1/2 beta-sandwich" evidence="1">
    <location>
        <begin position="106"/>
        <end position="194"/>
    </location>
</feature>
<dbReference type="Pfam" id="PF23708">
    <property type="entry name" value="CILP_5th"/>
    <property type="match status" value="1"/>
</dbReference>
<keyword evidence="4" id="KW-1185">Reference proteome</keyword>
<evidence type="ECO:0000313" key="3">
    <source>
        <dbReference type="EMBL" id="KAJ8306696.1"/>
    </source>
</evidence>
<dbReference type="Pfam" id="PF23591">
    <property type="entry name" value="CILP"/>
    <property type="match status" value="1"/>
</dbReference>
<dbReference type="PANTHER" id="PTHR15031:SF6">
    <property type="entry name" value="CARTILAGE INTERMEDIATE LAYER PROTEIN 1-LIKE ISOFORM X1"/>
    <property type="match status" value="1"/>
</dbReference>
<protein>
    <submittedName>
        <fullName evidence="3">Uncharacterized protein</fullName>
    </submittedName>
</protein>
<evidence type="ECO:0000313" key="4">
    <source>
        <dbReference type="Proteomes" id="UP001217089"/>
    </source>
</evidence>
<organism evidence="3 4">
    <name type="scientific">Tegillarca granosa</name>
    <name type="common">Malaysian cockle</name>
    <name type="synonym">Anadara granosa</name>
    <dbReference type="NCBI Taxonomy" id="220873"/>
    <lineage>
        <taxon>Eukaryota</taxon>
        <taxon>Metazoa</taxon>
        <taxon>Spiralia</taxon>
        <taxon>Lophotrochozoa</taxon>
        <taxon>Mollusca</taxon>
        <taxon>Bivalvia</taxon>
        <taxon>Autobranchia</taxon>
        <taxon>Pteriomorphia</taxon>
        <taxon>Arcoida</taxon>
        <taxon>Arcoidea</taxon>
        <taxon>Arcidae</taxon>
        <taxon>Tegillarca</taxon>
    </lineage>
</organism>
<feature type="domain" description="Cartilage intermediate layer protein 1/2" evidence="2">
    <location>
        <begin position="19"/>
        <end position="89"/>
    </location>
</feature>
<evidence type="ECO:0000259" key="1">
    <source>
        <dbReference type="Pfam" id="PF23591"/>
    </source>
</evidence>
<dbReference type="InterPro" id="IPR056256">
    <property type="entry name" value="CILP-1/2_b-sand_dom2"/>
</dbReference>
<gene>
    <name evidence="3" type="ORF">KUTeg_015737</name>
</gene>
<proteinExistence type="predicted"/>
<comment type="caution">
    <text evidence="3">The sequence shown here is derived from an EMBL/GenBank/DDBJ whole genome shotgun (WGS) entry which is preliminary data.</text>
</comment>
<dbReference type="Proteomes" id="UP001217089">
    <property type="component" value="Unassembled WGS sequence"/>
</dbReference>
<evidence type="ECO:0000259" key="2">
    <source>
        <dbReference type="Pfam" id="PF23708"/>
    </source>
</evidence>
<dbReference type="InterPro" id="IPR056255">
    <property type="entry name" value="CILP-1/2_dom"/>
</dbReference>
<dbReference type="EMBL" id="JARBDR010000811">
    <property type="protein sequence ID" value="KAJ8306696.1"/>
    <property type="molecule type" value="Genomic_DNA"/>
</dbReference>
<name>A0ABQ9EN64_TEGGR</name>
<sequence length="715" mass="79428">MQLEIRQLLLMNASSDDFCSDAYETYEINLPSDCIQSDTNSTGYDIGNCKPKPCKKNMSDEGERCSVDKKFCCSPRRREKRIIQCRSYSFSLYVTTSCTCSECEDSEVILKGQAIGVSSGLPLRFGTIQIDGNSVGSTGIVGDFSFTVPKGTTRIAVVFKDTFFNQFLDTLKIIRLNEESFGSFNIHVSMIEKSAPFDINSNVSNTFQIGDQDGSESIASLTIPPNSIFYPNGTQYNGAVKASLNFFDPRNSSSIENAPGEFVSINLEGQTQNLQTFGVLSLALQDSSGSNLQLAGETEIKLDQSFFESTSLGNVSDAKLWGLNPETGIWEEQGTLNIISSKRKKRQSSFLVGTIEISAYSWWNIDVPYSWRYCYFKSKVYKGDKQLSSFTVRVIYLTNTASNAVVRFREHYILSDNPVSAICRIDTPLKSYIGVEKDGRKIPVDHTSSGLSSSAESSIGYQVIEDGRTVSAEVRLSDSGPFYKSSDSSFQNIFRFKLESNEYSFKALNPSMQEAVLNNDPGKEVWYPPLNSFREGEVQYRTCFIKIGTVNANTNLLFSVISINDDSTILGIHEKGLINGATCIEYRCSVQNPDFTKTVGNDFYRYPKTYTKIRIIPISQVCSVSSESGQFRAHEQINLGLSSPRSNVGNTFFEANIPDNEYEGIFFHKSDSFDGISDAQLSAKKECNKGVHDSFSTDENDMTPNVGLALIFSCL</sequence>